<evidence type="ECO:0000256" key="3">
    <source>
        <dbReference type="ARBA" id="ARBA00007931"/>
    </source>
</evidence>
<evidence type="ECO:0000256" key="9">
    <source>
        <dbReference type="ARBA" id="ARBA00022833"/>
    </source>
</evidence>
<evidence type="ECO:0000313" key="16">
    <source>
        <dbReference type="Proteomes" id="UP001224418"/>
    </source>
</evidence>
<proteinExistence type="inferred from homology"/>
<feature type="domain" description="Peptidase M50" evidence="14">
    <location>
        <begin position="116"/>
        <end position="185"/>
    </location>
</feature>
<evidence type="ECO:0000256" key="5">
    <source>
        <dbReference type="ARBA" id="ARBA00022670"/>
    </source>
</evidence>
<evidence type="ECO:0000256" key="11">
    <source>
        <dbReference type="ARBA" id="ARBA00023049"/>
    </source>
</evidence>
<dbReference type="Pfam" id="PF02163">
    <property type="entry name" value="Peptidase_M50"/>
    <property type="match status" value="2"/>
</dbReference>
<dbReference type="InterPro" id="IPR052348">
    <property type="entry name" value="Metallopeptidase_M50B"/>
</dbReference>
<evidence type="ECO:0000256" key="6">
    <source>
        <dbReference type="ARBA" id="ARBA00022692"/>
    </source>
</evidence>
<comment type="similarity">
    <text evidence="3">Belongs to the peptidase M50B family.</text>
</comment>
<keyword evidence="10 13" id="KW-1133">Transmembrane helix</keyword>
<keyword evidence="8" id="KW-0378">Hydrolase</keyword>
<keyword evidence="7" id="KW-0479">Metal-binding</keyword>
<keyword evidence="9" id="KW-0862">Zinc</keyword>
<feature type="transmembrane region" description="Helical" evidence="13">
    <location>
        <begin position="88"/>
        <end position="111"/>
    </location>
</feature>
<keyword evidence="11" id="KW-0482">Metalloprotease</keyword>
<dbReference type="PANTHER" id="PTHR35864:SF1">
    <property type="entry name" value="ZINC METALLOPROTEASE YWHC-RELATED"/>
    <property type="match status" value="1"/>
</dbReference>
<evidence type="ECO:0000256" key="4">
    <source>
        <dbReference type="ARBA" id="ARBA00022475"/>
    </source>
</evidence>
<evidence type="ECO:0000256" key="7">
    <source>
        <dbReference type="ARBA" id="ARBA00022723"/>
    </source>
</evidence>
<dbReference type="PANTHER" id="PTHR35864">
    <property type="entry name" value="ZINC METALLOPROTEASE MJ0611-RELATED"/>
    <property type="match status" value="1"/>
</dbReference>
<feature type="transmembrane region" description="Helical" evidence="13">
    <location>
        <begin position="174"/>
        <end position="199"/>
    </location>
</feature>
<dbReference type="Proteomes" id="UP001224418">
    <property type="component" value="Unassembled WGS sequence"/>
</dbReference>
<feature type="transmembrane region" description="Helical" evidence="13">
    <location>
        <begin position="46"/>
        <end position="68"/>
    </location>
</feature>
<dbReference type="InterPro" id="IPR044537">
    <property type="entry name" value="Rip2-like"/>
</dbReference>
<dbReference type="InterPro" id="IPR008915">
    <property type="entry name" value="Peptidase_M50"/>
</dbReference>
<organism evidence="15 16">
    <name type="scientific">Hathewaya limosa</name>
    <name type="common">Clostridium limosum</name>
    <dbReference type="NCBI Taxonomy" id="1536"/>
    <lineage>
        <taxon>Bacteria</taxon>
        <taxon>Bacillati</taxon>
        <taxon>Bacillota</taxon>
        <taxon>Clostridia</taxon>
        <taxon>Eubacteriales</taxon>
        <taxon>Clostridiaceae</taxon>
        <taxon>Hathewaya</taxon>
    </lineage>
</organism>
<accession>A0ABU0JT36</accession>
<feature type="domain" description="Peptidase M50" evidence="14">
    <location>
        <begin position="14"/>
        <end position="111"/>
    </location>
</feature>
<keyword evidence="5 15" id="KW-0645">Protease</keyword>
<keyword evidence="16" id="KW-1185">Reference proteome</keyword>
<evidence type="ECO:0000256" key="13">
    <source>
        <dbReference type="SAM" id="Phobius"/>
    </source>
</evidence>
<comment type="subcellular location">
    <subcellularLocation>
        <location evidence="2">Cell membrane</location>
        <topology evidence="2">Multi-pass membrane protein</topology>
    </subcellularLocation>
</comment>
<evidence type="ECO:0000313" key="15">
    <source>
        <dbReference type="EMBL" id="MDQ0479318.1"/>
    </source>
</evidence>
<dbReference type="GO" id="GO:0008233">
    <property type="term" value="F:peptidase activity"/>
    <property type="evidence" value="ECO:0007669"/>
    <property type="project" value="UniProtKB-KW"/>
</dbReference>
<evidence type="ECO:0000256" key="10">
    <source>
        <dbReference type="ARBA" id="ARBA00022989"/>
    </source>
</evidence>
<dbReference type="EMBL" id="JAUSWN010000007">
    <property type="protein sequence ID" value="MDQ0479318.1"/>
    <property type="molecule type" value="Genomic_DNA"/>
</dbReference>
<feature type="transmembrane region" description="Helical" evidence="13">
    <location>
        <begin position="6"/>
        <end position="25"/>
    </location>
</feature>
<keyword evidence="4" id="KW-1003">Cell membrane</keyword>
<evidence type="ECO:0000256" key="8">
    <source>
        <dbReference type="ARBA" id="ARBA00022801"/>
    </source>
</evidence>
<feature type="transmembrane region" description="Helical" evidence="13">
    <location>
        <begin position="123"/>
        <end position="143"/>
    </location>
</feature>
<evidence type="ECO:0000256" key="1">
    <source>
        <dbReference type="ARBA" id="ARBA00001947"/>
    </source>
</evidence>
<comment type="cofactor">
    <cofactor evidence="1">
        <name>Zn(2+)</name>
        <dbReference type="ChEBI" id="CHEBI:29105"/>
    </cofactor>
</comment>
<keyword evidence="12 13" id="KW-0472">Membrane</keyword>
<evidence type="ECO:0000256" key="2">
    <source>
        <dbReference type="ARBA" id="ARBA00004651"/>
    </source>
</evidence>
<comment type="caution">
    <text evidence="15">The sequence shown here is derived from an EMBL/GenBank/DDBJ whole genome shotgun (WGS) entry which is preliminary data.</text>
</comment>
<sequence length="217" mass="24403">MTAKLLSLIISIPGILIAFSVHEYAHAKMAYKLGDSTPKFQGRLTLNPIAHVDIIGFLMILIMNFGWAKPVEINKKAFKNPRRDDLKVSIAGPLANLITGIIIMAIIVILNKIFNINNATTPYILFLNILVTAAELNILLFFLNLVPIPGFDGYHILGDLFPKLSNDLSAKFEAYWIFIFIFLMIPIPFLGNSVFYYIVHLPTVKFLSLLSKFFAMI</sequence>
<dbReference type="GO" id="GO:0006508">
    <property type="term" value="P:proteolysis"/>
    <property type="evidence" value="ECO:0007669"/>
    <property type="project" value="UniProtKB-KW"/>
</dbReference>
<protein>
    <submittedName>
        <fullName evidence="15">Zn-dependent protease</fullName>
    </submittedName>
</protein>
<reference evidence="15 16" key="1">
    <citation type="submission" date="2023-07" db="EMBL/GenBank/DDBJ databases">
        <title>Genomic Encyclopedia of Type Strains, Phase IV (KMG-IV): sequencing the most valuable type-strain genomes for metagenomic binning, comparative biology and taxonomic classification.</title>
        <authorList>
            <person name="Goeker M."/>
        </authorList>
    </citation>
    <scope>NUCLEOTIDE SEQUENCE [LARGE SCALE GENOMIC DNA]</scope>
    <source>
        <strain evidence="15 16">DSM 1400</strain>
    </source>
</reference>
<name>A0ABU0JT36_HATLI</name>
<keyword evidence="6 13" id="KW-0812">Transmembrane</keyword>
<dbReference type="CDD" id="cd06158">
    <property type="entry name" value="S2P-M50_like_1"/>
    <property type="match status" value="1"/>
</dbReference>
<evidence type="ECO:0000256" key="12">
    <source>
        <dbReference type="ARBA" id="ARBA00023136"/>
    </source>
</evidence>
<gene>
    <name evidence="15" type="ORF">QOZ93_001059</name>
</gene>
<evidence type="ECO:0000259" key="14">
    <source>
        <dbReference type="Pfam" id="PF02163"/>
    </source>
</evidence>
<dbReference type="RefSeq" id="WP_307355406.1">
    <property type="nucleotide sequence ID" value="NZ_BAAACJ010000032.1"/>
</dbReference>